<comment type="caution">
    <text evidence="6">The sequence shown here is derived from an EMBL/GenBank/DDBJ whole genome shotgun (WGS) entry which is preliminary data.</text>
</comment>
<dbReference type="InterPro" id="IPR010068">
    <property type="entry name" value="Peri-bd_TauA"/>
</dbReference>
<organism evidence="6 7">
    <name type="scientific">Candidatus Accumulibacter contiguus</name>
    <dbReference type="NCBI Taxonomy" id="2954381"/>
    <lineage>
        <taxon>Bacteria</taxon>
        <taxon>Pseudomonadati</taxon>
        <taxon>Pseudomonadota</taxon>
        <taxon>Betaproteobacteria</taxon>
        <taxon>Candidatus Accumulibacter</taxon>
    </lineage>
</organism>
<dbReference type="InterPro" id="IPR001638">
    <property type="entry name" value="Solute-binding_3/MltF_N"/>
</dbReference>
<sequence length="333" mass="36371">MLLYFLVVSVLALSSSVHAETLPSEVRFAYAGGPRVWILGKIDSAFDKAFGTRVKWIPFNSGADVLTLFAAKEIDIARFGSSPAAAGIARGLPIEVIGTPEIIATSERLIARKGINKLKDLEGRTVAFPANSTAQYAFEVAVKLAGVERKKIKSLALKPAEIVAAWKRNDIDAAYVWGPFSQQLESDGGKEIFATRDLQKDGVLIFNNFAVRKEFAEKHPDLVVKFLRVVQDKVDQYKKDPEGSAQQIAKHLDIPLDTARSTLSGLEYPSIAEQLTPAYIGNEATKNNSRVTRSYNDAASFLAEIGELRKADIPESYAPAINTSFLQRALAGK</sequence>
<evidence type="ECO:0000256" key="3">
    <source>
        <dbReference type="ARBA" id="ARBA00022729"/>
    </source>
</evidence>
<reference evidence="6" key="1">
    <citation type="submission" date="2019-03" db="EMBL/GenBank/DDBJ databases">
        <title>Metabolic reconstructions from genomes of highly enriched 'Candidatus Accumulibacter' and 'Candidatus Competibacter' bioreactor populations.</title>
        <authorList>
            <person name="Annavajhala M.K."/>
            <person name="Welles L."/>
            <person name="Abbas B."/>
            <person name="Sorokin D."/>
            <person name="Park H."/>
            <person name="Van Loosdrecht M."/>
            <person name="Chandran K."/>
        </authorList>
    </citation>
    <scope>NUCLEOTIDE SEQUENCE</scope>
    <source>
        <strain evidence="6">SBR_L</strain>
    </source>
</reference>
<keyword evidence="3 4" id="KW-0732">Signal</keyword>
<proteinExistence type="inferred from homology"/>
<comment type="subcellular location">
    <subcellularLocation>
        <location evidence="1">Periplasm</location>
    </subcellularLocation>
</comment>
<evidence type="ECO:0000259" key="5">
    <source>
        <dbReference type="SMART" id="SM00062"/>
    </source>
</evidence>
<dbReference type="InterPro" id="IPR015168">
    <property type="entry name" value="SsuA/THI5"/>
</dbReference>
<dbReference type="Pfam" id="PF09084">
    <property type="entry name" value="NMT1"/>
    <property type="match status" value="1"/>
</dbReference>
<evidence type="ECO:0000256" key="2">
    <source>
        <dbReference type="ARBA" id="ARBA00010742"/>
    </source>
</evidence>
<dbReference type="SUPFAM" id="SSF53850">
    <property type="entry name" value="Periplasmic binding protein-like II"/>
    <property type="match status" value="1"/>
</dbReference>
<keyword evidence="7" id="KW-1185">Reference proteome</keyword>
<dbReference type="SMART" id="SM00062">
    <property type="entry name" value="PBPb"/>
    <property type="match status" value="1"/>
</dbReference>
<dbReference type="EMBL" id="SPMX01000009">
    <property type="protein sequence ID" value="NMQ04526.1"/>
    <property type="molecule type" value="Genomic_DNA"/>
</dbReference>
<accession>A0ABX1T7I6</accession>
<dbReference type="Proteomes" id="UP000886469">
    <property type="component" value="Unassembled WGS sequence"/>
</dbReference>
<evidence type="ECO:0000256" key="1">
    <source>
        <dbReference type="ARBA" id="ARBA00004418"/>
    </source>
</evidence>
<gene>
    <name evidence="6" type="ORF">E4Q08_04260</name>
</gene>
<protein>
    <submittedName>
        <fullName evidence="6">Taurine ABC transporter substrate-binding protein</fullName>
    </submittedName>
</protein>
<dbReference type="Gene3D" id="3.40.190.10">
    <property type="entry name" value="Periplasmic binding protein-like II"/>
    <property type="match status" value="2"/>
</dbReference>
<feature type="chain" id="PRO_5046403812" evidence="4">
    <location>
        <begin position="20"/>
        <end position="333"/>
    </location>
</feature>
<dbReference type="PANTHER" id="PTHR30024:SF47">
    <property type="entry name" value="TAURINE-BINDING PERIPLASMIC PROTEIN"/>
    <property type="match status" value="1"/>
</dbReference>
<name>A0ABX1T7I6_9PROT</name>
<evidence type="ECO:0000256" key="4">
    <source>
        <dbReference type="SAM" id="SignalP"/>
    </source>
</evidence>
<evidence type="ECO:0000313" key="7">
    <source>
        <dbReference type="Proteomes" id="UP000886469"/>
    </source>
</evidence>
<feature type="domain" description="Solute-binding protein family 3/N-terminal" evidence="5">
    <location>
        <begin position="25"/>
        <end position="241"/>
    </location>
</feature>
<dbReference type="CDD" id="cd13560">
    <property type="entry name" value="PBP2_taurine"/>
    <property type="match status" value="1"/>
</dbReference>
<evidence type="ECO:0000313" key="6">
    <source>
        <dbReference type="EMBL" id="NMQ04526.1"/>
    </source>
</evidence>
<feature type="signal peptide" evidence="4">
    <location>
        <begin position="1"/>
        <end position="19"/>
    </location>
</feature>
<comment type="similarity">
    <text evidence="2">Belongs to the bacterial solute-binding protein SsuA/TauA family.</text>
</comment>
<dbReference type="PANTHER" id="PTHR30024">
    <property type="entry name" value="ALIPHATIC SULFONATES-BINDING PROTEIN-RELATED"/>
    <property type="match status" value="1"/>
</dbReference>